<dbReference type="Proteomes" id="UP000006701">
    <property type="component" value="Unassembled WGS sequence"/>
</dbReference>
<dbReference type="HOGENOM" id="CLU_983448_0_0_1"/>
<sequence>MQLRFLEPLNISSCQTKEFKEIEGELVRKIKAEHMGYLWFFGITEDTFYQLQDETSRSTRRLHCFYNFDEQKLRVRMPGRVHDSLAAQLFFLICDKLKSAGLLNTACVPNLSPLIRLGNIAAEPDGCWGPLNSEHFTVGIEVGNLESDNELSHDARHWIEHAESSFQICLIVKLSNNPDTITLSVWRPQNHPNSGSQLRRRHVSAIITDTATITRGRPDPVVRFESHISPILTPTEIRLPVAAFTGYQLPPGVHVNFGDSIVLTEEDLIEFGRLHWIPGNGYQ</sequence>
<proteinExistence type="predicted"/>
<organism evidence="1 2">
    <name type="scientific">Aspergillus clavatus (strain ATCC 1007 / CBS 513.65 / DSM 816 / NCTC 3887 / NRRL 1 / QM 1276 / 107)</name>
    <dbReference type="NCBI Taxonomy" id="344612"/>
    <lineage>
        <taxon>Eukaryota</taxon>
        <taxon>Fungi</taxon>
        <taxon>Dikarya</taxon>
        <taxon>Ascomycota</taxon>
        <taxon>Pezizomycotina</taxon>
        <taxon>Eurotiomycetes</taxon>
        <taxon>Eurotiomycetidae</taxon>
        <taxon>Eurotiales</taxon>
        <taxon>Aspergillaceae</taxon>
        <taxon>Aspergillus</taxon>
        <taxon>Aspergillus subgen. Fumigati</taxon>
    </lineage>
</organism>
<evidence type="ECO:0000313" key="1">
    <source>
        <dbReference type="EMBL" id="EAW14200.1"/>
    </source>
</evidence>
<dbReference type="EMBL" id="DS027045">
    <property type="protein sequence ID" value="EAW14200.1"/>
    <property type="molecule type" value="Genomic_DNA"/>
</dbReference>
<dbReference type="OrthoDB" id="76567at2759"/>
<dbReference type="AlphaFoldDB" id="A1C729"/>
<evidence type="ECO:0000313" key="2">
    <source>
        <dbReference type="Proteomes" id="UP000006701"/>
    </source>
</evidence>
<reference evidence="1 2" key="1">
    <citation type="journal article" date="2008" name="PLoS Genet.">
        <title>Genomic islands in the pathogenic filamentous fungus Aspergillus fumigatus.</title>
        <authorList>
            <person name="Fedorova N.D."/>
            <person name="Khaldi N."/>
            <person name="Joardar V.S."/>
            <person name="Maiti R."/>
            <person name="Amedeo P."/>
            <person name="Anderson M.J."/>
            <person name="Crabtree J."/>
            <person name="Silva J.C."/>
            <person name="Badger J.H."/>
            <person name="Albarraq A."/>
            <person name="Angiuoli S."/>
            <person name="Bussey H."/>
            <person name="Bowyer P."/>
            <person name="Cotty P.J."/>
            <person name="Dyer P.S."/>
            <person name="Egan A."/>
            <person name="Galens K."/>
            <person name="Fraser-Liggett C.M."/>
            <person name="Haas B.J."/>
            <person name="Inman J.M."/>
            <person name="Kent R."/>
            <person name="Lemieux S."/>
            <person name="Malavazi I."/>
            <person name="Orvis J."/>
            <person name="Roemer T."/>
            <person name="Ronning C.M."/>
            <person name="Sundaram J.P."/>
            <person name="Sutton G."/>
            <person name="Turner G."/>
            <person name="Venter J.C."/>
            <person name="White O.R."/>
            <person name="Whitty B.R."/>
            <person name="Youngman P."/>
            <person name="Wolfe K.H."/>
            <person name="Goldman G.H."/>
            <person name="Wortman J.R."/>
            <person name="Jiang B."/>
            <person name="Denning D.W."/>
            <person name="Nierman W.C."/>
        </authorList>
    </citation>
    <scope>NUCLEOTIDE SEQUENCE [LARGE SCALE GENOMIC DNA]</scope>
    <source>
        <strain evidence="2">ATCC 1007 / CBS 513.65 / DSM 816 / NCTC 3887 / NRRL 1</strain>
    </source>
</reference>
<protein>
    <submittedName>
        <fullName evidence="1">Uncharacterized protein</fullName>
    </submittedName>
</protein>
<dbReference type="GeneID" id="4708161"/>
<keyword evidence="2" id="KW-1185">Reference proteome</keyword>
<dbReference type="KEGG" id="act:ACLA_072330"/>
<gene>
    <name evidence="1" type="ORF">ACLA_072330</name>
</gene>
<dbReference type="RefSeq" id="XP_001275626.1">
    <property type="nucleotide sequence ID" value="XM_001275625.1"/>
</dbReference>
<dbReference type="VEuPathDB" id="FungiDB:ACLA_072330"/>
<accession>A1C729</accession>
<name>A1C729_ASPCL</name>